<dbReference type="Pfam" id="PF14822">
    <property type="entry name" value="Vasohibin"/>
    <property type="match status" value="3"/>
</dbReference>
<name>A0A8J6A330_GALPY</name>
<feature type="compositionally biased region" description="Acidic residues" evidence="2">
    <location>
        <begin position="244"/>
        <end position="254"/>
    </location>
</feature>
<feature type="compositionally biased region" description="Basic and acidic residues" evidence="2">
    <location>
        <begin position="598"/>
        <end position="616"/>
    </location>
</feature>
<protein>
    <submittedName>
        <fullName evidence="3">Tubulinyl-Tyr carboxypeptidase 1</fullName>
    </submittedName>
</protein>
<feature type="non-terminal residue" evidence="3">
    <location>
        <position position="1"/>
    </location>
</feature>
<organism evidence="3 4">
    <name type="scientific">Galemys pyrenaicus</name>
    <name type="common">Iberian desman</name>
    <name type="synonym">Pyrenean desman</name>
    <dbReference type="NCBI Taxonomy" id="202257"/>
    <lineage>
        <taxon>Eukaryota</taxon>
        <taxon>Metazoa</taxon>
        <taxon>Chordata</taxon>
        <taxon>Craniata</taxon>
        <taxon>Vertebrata</taxon>
        <taxon>Euteleostomi</taxon>
        <taxon>Mammalia</taxon>
        <taxon>Eutheria</taxon>
        <taxon>Laurasiatheria</taxon>
        <taxon>Eulipotyphla</taxon>
        <taxon>Talpidae</taxon>
        <taxon>Galemys</taxon>
    </lineage>
</organism>
<dbReference type="PANTHER" id="PTHR15750:SF5">
    <property type="entry name" value="TUBULINYL-TYR CARBOXYPEPTIDASE 1"/>
    <property type="match status" value="1"/>
</dbReference>
<dbReference type="EMBL" id="JAGFMF010011747">
    <property type="protein sequence ID" value="KAG8514361.1"/>
    <property type="molecule type" value="Genomic_DNA"/>
</dbReference>
<evidence type="ECO:0000313" key="4">
    <source>
        <dbReference type="Proteomes" id="UP000700334"/>
    </source>
</evidence>
<sequence length="630" mass="68874">SSAGRDSASRRACPPRAPSCLHPFARQREPERTFAEHLSPAPAVPPPMLQPVRSGDPAAAARHWPGPREPSEPTRLSPGPESGVRSPRWLGWRSAARGAGCLPAETRGAGDRRALGSPHRALPPVGAPLQLSGARGTGAETKPTLCGELAAGVECASRRAPSPRPASCESWLRDSSRRRNRGPSRPSGSGGPCLQLTRPGDLGMPGGKKVVGGGGGSAAPTAAAAPSGVRRLETSEGAPAQRDDEPEEEGEEDLRDGGVPFFVNRGGLPVDEATWERMWKHVAKIHPNGEKVAQRIRGATDLPKIPIPSVPTFQPSTPIPERLEAVQRYIRELQYPPAGACPPSAHALCWTPGRWGHRDIPFANQARKPLTTTHRYNHTGTQFFEIKKSRPLTGLMDLAKEMTKEALPIKCLEAVILAMGTQSSSWGRPVLPPVLSLAGVASYLTNSMPTLERFPISFKTYFSGNYFRHIVLGVNFGGRYGALGMSRREDLMYKPPAFRTLSELVLDYEAAYGRCWHVLKKVKLGQCVSHDPHSVEQIEWKHSVLDVDRLGREDFRRELERHARDMRLKIGKGTGPPSPTKDRKKDISSPQRGQWSPHRRDSRSERRPSGEKKPADPKAMPDLNGYQIRV</sequence>
<feature type="active site" evidence="1">
    <location>
        <position position="411"/>
    </location>
</feature>
<dbReference type="GO" id="GO:0045765">
    <property type="term" value="P:regulation of angiogenesis"/>
    <property type="evidence" value="ECO:0007669"/>
    <property type="project" value="InterPro"/>
</dbReference>
<feature type="region of interest" description="Disordered" evidence="2">
    <location>
        <begin position="101"/>
        <end position="140"/>
    </location>
</feature>
<dbReference type="Proteomes" id="UP000700334">
    <property type="component" value="Unassembled WGS sequence"/>
</dbReference>
<dbReference type="GO" id="GO:0004180">
    <property type="term" value="F:carboxypeptidase activity"/>
    <property type="evidence" value="ECO:0007669"/>
    <property type="project" value="UniProtKB-KW"/>
</dbReference>
<keyword evidence="3" id="KW-0378">Hydrolase</keyword>
<keyword evidence="3" id="KW-0121">Carboxypeptidase</keyword>
<keyword evidence="3" id="KW-0645">Protease</keyword>
<evidence type="ECO:0000256" key="1">
    <source>
        <dbReference type="PIRSR" id="PIRSR628131-1"/>
    </source>
</evidence>
<feature type="region of interest" description="Disordered" evidence="2">
    <location>
        <begin position="1"/>
        <end position="89"/>
    </location>
</feature>
<feature type="compositionally biased region" description="Gly residues" evidence="2">
    <location>
        <begin position="203"/>
        <end position="217"/>
    </location>
</feature>
<feature type="active site" evidence="1">
    <location>
        <position position="469"/>
    </location>
</feature>
<feature type="compositionally biased region" description="Low complexity" evidence="2">
    <location>
        <begin position="1"/>
        <end position="12"/>
    </location>
</feature>
<proteinExistence type="predicted"/>
<feature type="active site" evidence="1">
    <location>
        <position position="486"/>
    </location>
</feature>
<feature type="region of interest" description="Disordered" evidence="2">
    <location>
        <begin position="566"/>
        <end position="630"/>
    </location>
</feature>
<feature type="region of interest" description="Disordered" evidence="2">
    <location>
        <begin position="155"/>
        <end position="257"/>
    </location>
</feature>
<keyword evidence="4" id="KW-1185">Reference proteome</keyword>
<evidence type="ECO:0000256" key="2">
    <source>
        <dbReference type="SAM" id="MobiDB-lite"/>
    </source>
</evidence>
<accession>A0A8J6A330</accession>
<feature type="compositionally biased region" description="Basic and acidic residues" evidence="2">
    <location>
        <begin position="26"/>
        <end position="35"/>
    </location>
</feature>
<gene>
    <name evidence="3" type="ORF">J0S82_003237</name>
</gene>
<dbReference type="AlphaFoldDB" id="A0A8J6A330"/>
<reference evidence="3" key="1">
    <citation type="journal article" date="2021" name="Evol. Appl.">
        <title>The genome of the Pyrenean desman and the effects of bottlenecks and inbreeding on the genomic landscape of an endangered species.</title>
        <authorList>
            <person name="Escoda L."/>
            <person name="Castresana J."/>
        </authorList>
    </citation>
    <scope>NUCLEOTIDE SEQUENCE</scope>
    <source>
        <strain evidence="3">IBE-C5619</strain>
    </source>
</reference>
<feature type="compositionally biased region" description="Low complexity" evidence="2">
    <location>
        <begin position="218"/>
        <end position="228"/>
    </location>
</feature>
<dbReference type="GO" id="GO:0005737">
    <property type="term" value="C:cytoplasm"/>
    <property type="evidence" value="ECO:0007669"/>
    <property type="project" value="InterPro"/>
</dbReference>
<dbReference type="OrthoDB" id="9974232at2759"/>
<comment type="caution">
    <text evidence="3">The sequence shown here is derived from an EMBL/GenBank/DDBJ whole genome shotgun (WGS) entry which is preliminary data.</text>
</comment>
<evidence type="ECO:0000313" key="3">
    <source>
        <dbReference type="EMBL" id="KAG8514361.1"/>
    </source>
</evidence>
<dbReference type="PANTHER" id="PTHR15750">
    <property type="entry name" value="VASOHIBIN-1-LIKE ISOFORM X2"/>
    <property type="match status" value="1"/>
</dbReference>
<dbReference type="InterPro" id="IPR028131">
    <property type="entry name" value="VASH1"/>
</dbReference>